<dbReference type="OrthoDB" id="9792686at2"/>
<proteinExistence type="predicted"/>
<evidence type="ECO:0008006" key="3">
    <source>
        <dbReference type="Google" id="ProtNLM"/>
    </source>
</evidence>
<dbReference type="RefSeq" id="WP_148932880.1">
    <property type="nucleotide sequence ID" value="NZ_VNHS01000014.1"/>
</dbReference>
<comment type="caution">
    <text evidence="1">The sequence shown here is derived from an EMBL/GenBank/DDBJ whole genome shotgun (WGS) entry which is preliminary data.</text>
</comment>
<evidence type="ECO:0000313" key="1">
    <source>
        <dbReference type="EMBL" id="TYP69485.1"/>
    </source>
</evidence>
<organism evidence="1 2">
    <name type="scientific">Paenibacillus methanolicus</name>
    <dbReference type="NCBI Taxonomy" id="582686"/>
    <lineage>
        <taxon>Bacteria</taxon>
        <taxon>Bacillati</taxon>
        <taxon>Bacillota</taxon>
        <taxon>Bacilli</taxon>
        <taxon>Bacillales</taxon>
        <taxon>Paenibacillaceae</taxon>
        <taxon>Paenibacillus</taxon>
    </lineage>
</organism>
<name>A0A5S5BQK1_9BACL</name>
<gene>
    <name evidence="1" type="ORF">BCM02_1141</name>
</gene>
<accession>A0A5S5BQK1</accession>
<evidence type="ECO:0000313" key="2">
    <source>
        <dbReference type="Proteomes" id="UP000323257"/>
    </source>
</evidence>
<reference evidence="1 2" key="1">
    <citation type="submission" date="2019-07" db="EMBL/GenBank/DDBJ databases">
        <title>Genomic Encyclopedia of Type Strains, Phase III (KMG-III): the genomes of soil and plant-associated and newly described type strains.</title>
        <authorList>
            <person name="Whitman W."/>
        </authorList>
    </citation>
    <scope>NUCLEOTIDE SEQUENCE [LARGE SCALE GENOMIC DNA]</scope>
    <source>
        <strain evidence="1 2">BL24</strain>
    </source>
</reference>
<protein>
    <recommendedName>
        <fullName evidence="3">CHAT domain-containing protein</fullName>
    </recommendedName>
</protein>
<keyword evidence="2" id="KW-1185">Reference proteome</keyword>
<dbReference type="Proteomes" id="UP000323257">
    <property type="component" value="Unassembled WGS sequence"/>
</dbReference>
<dbReference type="AlphaFoldDB" id="A0A5S5BQK1"/>
<sequence length="709" mass="80333">MGAMGKDQEALNHSLTLFEVARVISEPINHIARMLAFFAWGNTQFRIGNSTEGVFSIIVGMGLARRTGEIGAFVEDGMNMIYRIILDEGVVISPAQKQDILDLFERFSDRIDSQHVSIRSAVLNNDFDKLYELLNPIINVLPTEVDTNWAINLSNYIMACIKTNRSEEASELITKYSEMVIPHLYVRKDMLTRCLQSWSQILIGSEVGESANKFHLARRLLEEAVQIMDARRSGLFHKGERANFSDFHRSVLLDYLEILVLINKTVGFSMEEKQSALKEILKVFTFISPRSVLETRVSDSRLTPELKELEKSFKRIYDEILLLEHSKEKQELVRQQNEMLAELKKCHPYYRSLSKIDARIDELHTKLDERSVFVQYAVLKFGIIVLIVNNTSINVEYLMLNATKYRETTKLLGSMLQGGEFHKEKEADFYGEITEELSRPLLEPLKNFISSMNIEMSEITLYISPDLSLPLFSLGLLRDRGEWLINKVRGVSNVLDLSQVVIPKVANTERTKVVIATLGSANDKAIGIARRKIKTWVTNPQIIHLELAGQADEFDKLSLLCEEELPSTVIVIGHGISDRNAGMLSGAVGIQGQAHTIWGEDFEKLEEFTDNIVLISCSAGSNYEEQIESSTGVLNNILSYEFSGVVLCRWDVNAQASFEILDLLLNNITTKGGQSIAESLIKGQRELMKVEKWKKPEFWAGLEYWGSQS</sequence>
<dbReference type="EMBL" id="VNHS01000014">
    <property type="protein sequence ID" value="TYP69485.1"/>
    <property type="molecule type" value="Genomic_DNA"/>
</dbReference>